<dbReference type="AlphaFoldDB" id="A0A561SEV6"/>
<keyword evidence="3" id="KW-1185">Reference proteome</keyword>
<dbReference type="InterPro" id="IPR011990">
    <property type="entry name" value="TPR-like_helical_dom_sf"/>
</dbReference>
<dbReference type="InterPro" id="IPR053137">
    <property type="entry name" value="NLR-like"/>
</dbReference>
<dbReference type="InterPro" id="IPR002182">
    <property type="entry name" value="NB-ARC"/>
</dbReference>
<gene>
    <name evidence="2" type="ORF">FHX73_151</name>
</gene>
<feature type="domain" description="NB-ARC" evidence="1">
    <location>
        <begin position="265"/>
        <end position="407"/>
    </location>
</feature>
<proteinExistence type="predicted"/>
<dbReference type="GO" id="GO:0043531">
    <property type="term" value="F:ADP binding"/>
    <property type="evidence" value="ECO:0007669"/>
    <property type="project" value="InterPro"/>
</dbReference>
<dbReference type="OrthoDB" id="3885120at2"/>
<evidence type="ECO:0000313" key="3">
    <source>
        <dbReference type="Proteomes" id="UP000317940"/>
    </source>
</evidence>
<name>A0A561SEV6_9ACTN</name>
<protein>
    <submittedName>
        <fullName evidence="2">Tetratricopeptide repeat protein</fullName>
    </submittedName>
</protein>
<dbReference type="Gene3D" id="3.40.50.300">
    <property type="entry name" value="P-loop containing nucleotide triphosphate hydrolases"/>
    <property type="match status" value="1"/>
</dbReference>
<organism evidence="2 3">
    <name type="scientific">Kitasatospora viridis</name>
    <dbReference type="NCBI Taxonomy" id="281105"/>
    <lineage>
        <taxon>Bacteria</taxon>
        <taxon>Bacillati</taxon>
        <taxon>Actinomycetota</taxon>
        <taxon>Actinomycetes</taxon>
        <taxon>Kitasatosporales</taxon>
        <taxon>Streptomycetaceae</taxon>
        <taxon>Kitasatospora</taxon>
    </lineage>
</organism>
<dbReference type="PANTHER" id="PTHR46082">
    <property type="entry name" value="ATP/GTP-BINDING PROTEIN-RELATED"/>
    <property type="match status" value="1"/>
</dbReference>
<comment type="caution">
    <text evidence="2">The sequence shown here is derived from an EMBL/GenBank/DDBJ whole genome shotgun (WGS) entry which is preliminary data.</text>
</comment>
<dbReference type="InterPro" id="IPR027417">
    <property type="entry name" value="P-loop_NTPase"/>
</dbReference>
<dbReference type="PANTHER" id="PTHR46082:SF6">
    <property type="entry name" value="AAA+ ATPASE DOMAIN-CONTAINING PROTEIN-RELATED"/>
    <property type="match status" value="1"/>
</dbReference>
<dbReference type="Proteomes" id="UP000317940">
    <property type="component" value="Unassembled WGS sequence"/>
</dbReference>
<dbReference type="EMBL" id="VIWT01000005">
    <property type="protein sequence ID" value="TWF73390.1"/>
    <property type="molecule type" value="Genomic_DNA"/>
</dbReference>
<reference evidence="2 3" key="1">
    <citation type="submission" date="2019-06" db="EMBL/GenBank/DDBJ databases">
        <title>Sequencing the genomes of 1000 actinobacteria strains.</title>
        <authorList>
            <person name="Klenk H.-P."/>
        </authorList>
    </citation>
    <scope>NUCLEOTIDE SEQUENCE [LARGE SCALE GENOMIC DNA]</scope>
    <source>
        <strain evidence="2 3">DSM 44826</strain>
    </source>
</reference>
<dbReference type="Gene3D" id="1.25.40.10">
    <property type="entry name" value="Tetratricopeptide repeat domain"/>
    <property type="match status" value="3"/>
</dbReference>
<dbReference type="SUPFAM" id="SSF48452">
    <property type="entry name" value="TPR-like"/>
    <property type="match status" value="2"/>
</dbReference>
<dbReference type="Pfam" id="PF13374">
    <property type="entry name" value="TPR_10"/>
    <property type="match status" value="2"/>
</dbReference>
<evidence type="ECO:0000313" key="2">
    <source>
        <dbReference type="EMBL" id="TWF73390.1"/>
    </source>
</evidence>
<dbReference type="Pfam" id="PF00931">
    <property type="entry name" value="NB-ARC"/>
    <property type="match status" value="1"/>
</dbReference>
<sequence>MAGGGIEAAVGYVFAWLVREAERVSAGVSGGPDAALGRLHELVARALGADPSLARAAQEAGAGLARPTERTRRRLVDSLEDAAEHDPAFAHALAALIEQLRADDPAAAGDAAVMPGRAPDVAGSVAITARDGAVAAWTTNGTIGSAPALSAGVDAVPAGPTGPSAGVGQPTGSGQRTVLVINAVGYGGVAAGSIGQLDLHQHRHEYAAPRGPAAWPHQVGIIPPKARWFQARTEIEHLNQLLAVDGTIVAAPDLAPSEMPAGGVLAGMGGVGKTQLAAHYARTTWQRGELDLLVWITATDRTTVVAAYARACAEVLGTAPDDSEVAALGFLAWLEPKRGQQVCRWLVVLDDVANPGDLRGLWPPVSAHGRTVVTTRGRHTALTEGGRIRLEVGLFTPEQALAYLTNSLADRARHEPEDELAALAEDLGRLPLALSQAAAYILDIRTSITAYRELLADRTQALADAAPDTLPDSQTHTVAAAWTLSIDHADTQRPTGLARPLLHLLSHLDPNAIPTTILTSPPILAHLTVRLAESSAVADGGAGTRGGASPKVTARQVELALATLHRLSLIDHDPDGDPHPVVRVHQLIQRSVCDTLTPQQHHQAACTAADGLLAVWPRIERNTALVAALRANATALTRGAEDVLHHPDAHTVLYRVGSSLGEAGQVAAARDHFQRLTGTTTRFLGPDHPHTLTARHEFARWWGKAGDAAGAAAALTELLSHRIRVLGPEHPDTFTTRHELADWRGQAGDAVGAATAFIELAADRTRVLGPDHPDTLTTRNQIARWRGEAGDAAGAATALVAILDDLVRVLGPDDPNTLATRHELARWRGNAGDSAGAATALTELLDDMVRVLGPDHPSTLGTRLNIAVVRRLVGDSAGAATALTELLDDMVRVLGPDHPHTLRARHTRAYWRGQGDAANAVPAFIDLVNDMVRVLGPDHPHTLHARRDLANKRGEAGSAADAALAFAELLDDQIRILGPDHPRTLSTQHNFAHWRGEAGNATGAASTFAELLNAQIRILGPDHPDTLTTQSNLTYWRRRRQERGFWR</sequence>
<dbReference type="SUPFAM" id="SSF52540">
    <property type="entry name" value="P-loop containing nucleoside triphosphate hydrolases"/>
    <property type="match status" value="1"/>
</dbReference>
<dbReference type="RefSeq" id="WP_145910384.1">
    <property type="nucleotide sequence ID" value="NZ_BAAAMZ010000001.1"/>
</dbReference>
<accession>A0A561SEV6</accession>
<evidence type="ECO:0000259" key="1">
    <source>
        <dbReference type="Pfam" id="PF00931"/>
    </source>
</evidence>